<organism evidence="2 3">
    <name type="scientific">Cylindrotheca closterium</name>
    <dbReference type="NCBI Taxonomy" id="2856"/>
    <lineage>
        <taxon>Eukaryota</taxon>
        <taxon>Sar</taxon>
        <taxon>Stramenopiles</taxon>
        <taxon>Ochrophyta</taxon>
        <taxon>Bacillariophyta</taxon>
        <taxon>Bacillariophyceae</taxon>
        <taxon>Bacillariophycidae</taxon>
        <taxon>Bacillariales</taxon>
        <taxon>Bacillariaceae</taxon>
        <taxon>Cylindrotheca</taxon>
    </lineage>
</organism>
<comment type="caution">
    <text evidence="2">The sequence shown here is derived from an EMBL/GenBank/DDBJ whole genome shotgun (WGS) entry which is preliminary data.</text>
</comment>
<gene>
    <name evidence="2" type="ORF">CYCCA115_LOCUS8506</name>
</gene>
<dbReference type="EMBL" id="CAKOGP040001113">
    <property type="protein sequence ID" value="CAJ1943567.1"/>
    <property type="molecule type" value="Genomic_DNA"/>
</dbReference>
<sequence>MPSQKIERKCLGDVTNQVSTSSVGPCRKIQLEQKVLELNDRLDALSAKFETLISNVQRQDHEISRLSTISTTSGDVVDCSSLAQTPSSAVEERSMKEQVKRSILGDEGYSIYRKTLKSSRQ</sequence>
<dbReference type="AlphaFoldDB" id="A0AAD2CR90"/>
<keyword evidence="3" id="KW-1185">Reference proteome</keyword>
<dbReference type="Proteomes" id="UP001295423">
    <property type="component" value="Unassembled WGS sequence"/>
</dbReference>
<evidence type="ECO:0000256" key="1">
    <source>
        <dbReference type="SAM" id="Coils"/>
    </source>
</evidence>
<name>A0AAD2CR90_9STRA</name>
<evidence type="ECO:0000313" key="2">
    <source>
        <dbReference type="EMBL" id="CAJ1943567.1"/>
    </source>
</evidence>
<proteinExistence type="predicted"/>
<protein>
    <submittedName>
        <fullName evidence="2">Uncharacterized protein</fullName>
    </submittedName>
</protein>
<reference evidence="2" key="1">
    <citation type="submission" date="2023-08" db="EMBL/GenBank/DDBJ databases">
        <authorList>
            <person name="Audoor S."/>
            <person name="Bilcke G."/>
        </authorList>
    </citation>
    <scope>NUCLEOTIDE SEQUENCE</scope>
</reference>
<evidence type="ECO:0000313" key="3">
    <source>
        <dbReference type="Proteomes" id="UP001295423"/>
    </source>
</evidence>
<accession>A0AAD2CR90</accession>
<feature type="coiled-coil region" evidence="1">
    <location>
        <begin position="28"/>
        <end position="55"/>
    </location>
</feature>
<keyword evidence="1" id="KW-0175">Coiled coil</keyword>